<dbReference type="AlphaFoldDB" id="A0A3M6TQ54"/>
<keyword evidence="2" id="KW-1003">Cell membrane</keyword>
<dbReference type="GO" id="GO:0005886">
    <property type="term" value="C:plasma membrane"/>
    <property type="evidence" value="ECO:0007669"/>
    <property type="project" value="UniProtKB-SubCell"/>
</dbReference>
<organism evidence="13 14">
    <name type="scientific">Pocillopora damicornis</name>
    <name type="common">Cauliflower coral</name>
    <name type="synonym">Millepora damicornis</name>
    <dbReference type="NCBI Taxonomy" id="46731"/>
    <lineage>
        <taxon>Eukaryota</taxon>
        <taxon>Metazoa</taxon>
        <taxon>Cnidaria</taxon>
        <taxon>Anthozoa</taxon>
        <taxon>Hexacorallia</taxon>
        <taxon>Scleractinia</taxon>
        <taxon>Astrocoeniina</taxon>
        <taxon>Pocilloporidae</taxon>
        <taxon>Pocillopora</taxon>
    </lineage>
</organism>
<evidence type="ECO:0000256" key="5">
    <source>
        <dbReference type="ARBA" id="ARBA00023040"/>
    </source>
</evidence>
<feature type="transmembrane region" description="Helical" evidence="11">
    <location>
        <begin position="355"/>
        <end position="377"/>
    </location>
</feature>
<dbReference type="OrthoDB" id="10071887at2759"/>
<dbReference type="PROSITE" id="PS00237">
    <property type="entry name" value="G_PROTEIN_RECEP_F1_1"/>
    <property type="match status" value="1"/>
</dbReference>
<dbReference type="PRINTS" id="PR00237">
    <property type="entry name" value="GPCRRHODOPSN"/>
</dbReference>
<feature type="transmembrane region" description="Helical" evidence="11">
    <location>
        <begin position="55"/>
        <end position="79"/>
    </location>
</feature>
<evidence type="ECO:0000259" key="12">
    <source>
        <dbReference type="PROSITE" id="PS50262"/>
    </source>
</evidence>
<dbReference type="Gene3D" id="1.20.1070.10">
    <property type="entry name" value="Rhodopsin 7-helix transmembrane proteins"/>
    <property type="match status" value="2"/>
</dbReference>
<feature type="transmembrane region" description="Helical" evidence="11">
    <location>
        <begin position="135"/>
        <end position="153"/>
    </location>
</feature>
<gene>
    <name evidence="13" type="ORF">pdam_00001902</name>
</gene>
<keyword evidence="3 10" id="KW-0812">Transmembrane</keyword>
<feature type="transmembrane region" description="Helical" evidence="11">
    <location>
        <begin position="556"/>
        <end position="574"/>
    </location>
</feature>
<sequence>MAFSDNCAEDDIPRFVSWTTVVISSLLCVLTVPVNMLTCIAIIKDPFKDLRTPFNYFIINLAVADLVIGFVTLPSFIIYHSREAIEGKKLSWIWVFHLTYFMSLTASLLSLSALAVDRCRTVTSTSCRRLKPMHGYLTSALIWCLSLILPLIYLLIEAYLFIFVFSNTSAIVVFAILLASHKSTSKTMQSHVKNWDTIKHSDFKRRALARERKVTRSFMTILTVFCSTVFPSCIAANIISFCTTCSCDITNTLRDVYFLLPMIIAATNQLLYSMRMRNFRRAYVYLFQHTVFSQKIRSIMLFGSNLCEDKRAPFELSVTTATISTILCVITVPGNVLICLAIVKDPNKELRSAFNYLVLNLALADLITGICTEPVFVVFHVREALKYDVMSRVEVVHVAYFISCTASMLSIAALATERYLTVTSTYRRSCSRSRTVAISIGIWIFSVSVSFIYFATGFYTFVFVFANTTVVATLLIIIFAYIRIYQSLHVHVDNVEATRSDRMMEQRVKYEKKATRSFLLVLFVFVCCNVSSCVIIYIILLCDVCSCDVIHWLRDFQFLMALVNCSANQFLYAWRMPTFKRAFKVLLRFKERRVE</sequence>
<dbReference type="PANTHER" id="PTHR24246">
    <property type="entry name" value="OLFACTORY RECEPTOR AND ADENOSINE RECEPTOR"/>
    <property type="match status" value="1"/>
</dbReference>
<feature type="domain" description="G-protein coupled receptors family 1 profile" evidence="12">
    <location>
        <begin position="34"/>
        <end position="272"/>
    </location>
</feature>
<dbReference type="PROSITE" id="PS50262">
    <property type="entry name" value="G_PROTEIN_RECEP_F1_2"/>
    <property type="match status" value="2"/>
</dbReference>
<accession>A0A3M6TQ54</accession>
<evidence type="ECO:0000313" key="13">
    <source>
        <dbReference type="EMBL" id="RMX43500.1"/>
    </source>
</evidence>
<feature type="transmembrane region" description="Helical" evidence="11">
    <location>
        <begin position="461"/>
        <end position="482"/>
    </location>
</feature>
<dbReference type="GO" id="GO:0004930">
    <property type="term" value="F:G protein-coupled receptor activity"/>
    <property type="evidence" value="ECO:0007669"/>
    <property type="project" value="UniProtKB-KW"/>
</dbReference>
<keyword evidence="14" id="KW-1185">Reference proteome</keyword>
<keyword evidence="9 10" id="KW-0807">Transducer</keyword>
<feature type="transmembrane region" description="Helical" evidence="11">
    <location>
        <begin position="436"/>
        <end position="455"/>
    </location>
</feature>
<keyword evidence="6 11" id="KW-0472">Membrane</keyword>
<feature type="transmembrane region" description="Helical" evidence="11">
    <location>
        <begin position="397"/>
        <end position="415"/>
    </location>
</feature>
<protein>
    <recommendedName>
        <fullName evidence="12">G-protein coupled receptors family 1 profile domain-containing protein</fullName>
    </recommendedName>
</protein>
<evidence type="ECO:0000256" key="7">
    <source>
        <dbReference type="ARBA" id="ARBA00023170"/>
    </source>
</evidence>
<dbReference type="SMART" id="SM01381">
    <property type="entry name" value="7TM_GPCR_Srsx"/>
    <property type="match status" value="1"/>
</dbReference>
<evidence type="ECO:0000313" key="14">
    <source>
        <dbReference type="Proteomes" id="UP000275408"/>
    </source>
</evidence>
<feature type="domain" description="G-protein coupled receptors family 1 profile" evidence="12">
    <location>
        <begin position="334"/>
        <end position="572"/>
    </location>
</feature>
<name>A0A3M6TQ54_POCDA</name>
<dbReference type="InterPro" id="IPR000276">
    <property type="entry name" value="GPCR_Rhodpsn"/>
</dbReference>
<feature type="transmembrane region" description="Helical" evidence="11">
    <location>
        <begin position="323"/>
        <end position="343"/>
    </location>
</feature>
<comment type="similarity">
    <text evidence="10">Belongs to the G-protein coupled receptor 1 family.</text>
</comment>
<keyword evidence="7 10" id="KW-0675">Receptor</keyword>
<dbReference type="PANTHER" id="PTHR24246:SF27">
    <property type="entry name" value="ADENOSINE RECEPTOR, ISOFORM A"/>
    <property type="match status" value="1"/>
</dbReference>
<keyword evidence="4 11" id="KW-1133">Transmembrane helix</keyword>
<evidence type="ECO:0000256" key="6">
    <source>
        <dbReference type="ARBA" id="ARBA00023136"/>
    </source>
</evidence>
<dbReference type="CDD" id="cd00637">
    <property type="entry name" value="7tm_classA_rhodopsin-like"/>
    <property type="match status" value="1"/>
</dbReference>
<evidence type="ECO:0000256" key="8">
    <source>
        <dbReference type="ARBA" id="ARBA00023180"/>
    </source>
</evidence>
<feature type="transmembrane region" description="Helical" evidence="11">
    <location>
        <begin position="284"/>
        <end position="303"/>
    </location>
</feature>
<reference evidence="13 14" key="1">
    <citation type="journal article" date="2018" name="Sci. Rep.">
        <title>Comparative analysis of the Pocillopora damicornis genome highlights role of immune system in coral evolution.</title>
        <authorList>
            <person name="Cunning R."/>
            <person name="Bay R.A."/>
            <person name="Gillette P."/>
            <person name="Baker A.C."/>
            <person name="Traylor-Knowles N."/>
        </authorList>
    </citation>
    <scope>NUCLEOTIDE SEQUENCE [LARGE SCALE GENOMIC DNA]</scope>
    <source>
        <strain evidence="13">RSMAS</strain>
        <tissue evidence="13">Whole animal</tissue>
    </source>
</reference>
<keyword evidence="8" id="KW-0325">Glycoprotein</keyword>
<feature type="transmembrane region" description="Helical" evidence="11">
    <location>
        <begin position="159"/>
        <end position="179"/>
    </location>
</feature>
<comment type="subcellular location">
    <subcellularLocation>
        <location evidence="1">Cell membrane</location>
        <topology evidence="1">Multi-pass membrane protein</topology>
    </subcellularLocation>
</comment>
<feature type="transmembrane region" description="Helical" evidence="11">
    <location>
        <begin position="20"/>
        <end position="43"/>
    </location>
</feature>
<comment type="caution">
    <text evidence="13">The sequence shown here is derived from an EMBL/GenBank/DDBJ whole genome shotgun (WGS) entry which is preliminary data.</text>
</comment>
<feature type="transmembrane region" description="Helical" evidence="11">
    <location>
        <begin position="256"/>
        <end position="272"/>
    </location>
</feature>
<evidence type="ECO:0000256" key="9">
    <source>
        <dbReference type="ARBA" id="ARBA00023224"/>
    </source>
</evidence>
<feature type="transmembrane region" description="Helical" evidence="11">
    <location>
        <begin position="91"/>
        <end position="114"/>
    </location>
</feature>
<dbReference type="Proteomes" id="UP000275408">
    <property type="component" value="Unassembled WGS sequence"/>
</dbReference>
<evidence type="ECO:0000256" key="10">
    <source>
        <dbReference type="RuleBase" id="RU000688"/>
    </source>
</evidence>
<keyword evidence="5 10" id="KW-0297">G-protein coupled receptor</keyword>
<evidence type="ECO:0000256" key="4">
    <source>
        <dbReference type="ARBA" id="ARBA00022989"/>
    </source>
</evidence>
<feature type="non-terminal residue" evidence="13">
    <location>
        <position position="595"/>
    </location>
</feature>
<evidence type="ECO:0000256" key="2">
    <source>
        <dbReference type="ARBA" id="ARBA00022475"/>
    </source>
</evidence>
<dbReference type="SUPFAM" id="SSF81321">
    <property type="entry name" value="Family A G protein-coupled receptor-like"/>
    <property type="match status" value="2"/>
</dbReference>
<dbReference type="EMBL" id="RCHS01003197">
    <property type="protein sequence ID" value="RMX43500.1"/>
    <property type="molecule type" value="Genomic_DNA"/>
</dbReference>
<dbReference type="Pfam" id="PF00001">
    <property type="entry name" value="7tm_1"/>
    <property type="match status" value="2"/>
</dbReference>
<feature type="transmembrane region" description="Helical" evidence="11">
    <location>
        <begin position="517"/>
        <end position="540"/>
    </location>
</feature>
<evidence type="ECO:0000256" key="11">
    <source>
        <dbReference type="SAM" id="Phobius"/>
    </source>
</evidence>
<feature type="transmembrane region" description="Helical" evidence="11">
    <location>
        <begin position="218"/>
        <end position="241"/>
    </location>
</feature>
<proteinExistence type="inferred from homology"/>
<evidence type="ECO:0000256" key="1">
    <source>
        <dbReference type="ARBA" id="ARBA00004651"/>
    </source>
</evidence>
<dbReference type="InterPro" id="IPR017452">
    <property type="entry name" value="GPCR_Rhodpsn_7TM"/>
</dbReference>
<evidence type="ECO:0000256" key="3">
    <source>
        <dbReference type="ARBA" id="ARBA00022692"/>
    </source>
</evidence>